<dbReference type="EMBL" id="CP139965">
    <property type="protein sequence ID" value="WQD77418.1"/>
    <property type="molecule type" value="Genomic_DNA"/>
</dbReference>
<proteinExistence type="predicted"/>
<dbReference type="Pfam" id="PF12833">
    <property type="entry name" value="HTH_18"/>
    <property type="match status" value="1"/>
</dbReference>
<dbReference type="Gene3D" id="1.10.10.60">
    <property type="entry name" value="Homeodomain-like"/>
    <property type="match status" value="2"/>
</dbReference>
<name>A0ABZ0WJA5_9BURK</name>
<dbReference type="InterPro" id="IPR050204">
    <property type="entry name" value="AraC_XylS_family_regulators"/>
</dbReference>
<dbReference type="SUPFAM" id="SSF46689">
    <property type="entry name" value="Homeodomain-like"/>
    <property type="match status" value="2"/>
</dbReference>
<keyword evidence="1" id="KW-0805">Transcription regulation</keyword>
<feature type="domain" description="HTH araC/xylS-type" evidence="5">
    <location>
        <begin position="75"/>
        <end position="173"/>
    </location>
</feature>
<reference evidence="6 7" key="1">
    <citation type="submission" date="2023-12" db="EMBL/GenBank/DDBJ databases">
        <title>Genome sequencing and assembly of bacterial species from a model synthetic community.</title>
        <authorList>
            <person name="Hogle S.L."/>
        </authorList>
    </citation>
    <scope>NUCLEOTIDE SEQUENCE [LARGE SCALE GENOMIC DNA]</scope>
    <source>
        <strain evidence="6 7">HAMBI 2494</strain>
    </source>
</reference>
<evidence type="ECO:0000313" key="6">
    <source>
        <dbReference type="EMBL" id="WQD77418.1"/>
    </source>
</evidence>
<dbReference type="InterPro" id="IPR018062">
    <property type="entry name" value="HTH_AraC-typ_CS"/>
</dbReference>
<dbReference type="PROSITE" id="PS01124">
    <property type="entry name" value="HTH_ARAC_FAMILY_2"/>
    <property type="match status" value="1"/>
</dbReference>
<gene>
    <name evidence="6" type="ORF">U0042_25765</name>
</gene>
<organism evidence="6 7">
    <name type="scientific">Paraburkholderia kururiensis</name>
    <dbReference type="NCBI Taxonomy" id="984307"/>
    <lineage>
        <taxon>Bacteria</taxon>
        <taxon>Pseudomonadati</taxon>
        <taxon>Pseudomonadota</taxon>
        <taxon>Betaproteobacteria</taxon>
        <taxon>Burkholderiales</taxon>
        <taxon>Burkholderiaceae</taxon>
        <taxon>Paraburkholderia</taxon>
    </lineage>
</organism>
<dbReference type="InterPro" id="IPR009057">
    <property type="entry name" value="Homeodomain-like_sf"/>
</dbReference>
<dbReference type="Proteomes" id="UP001325479">
    <property type="component" value="Chromosome"/>
</dbReference>
<evidence type="ECO:0000256" key="3">
    <source>
        <dbReference type="ARBA" id="ARBA00023163"/>
    </source>
</evidence>
<dbReference type="PANTHER" id="PTHR46796">
    <property type="entry name" value="HTH-TYPE TRANSCRIPTIONAL ACTIVATOR RHAS-RELATED"/>
    <property type="match status" value="1"/>
</dbReference>
<accession>A0ABZ0WJA5</accession>
<protein>
    <submittedName>
        <fullName evidence="6">AraC family transcriptional regulator</fullName>
    </submittedName>
</protein>
<dbReference type="PANTHER" id="PTHR46796:SF14">
    <property type="entry name" value="TRANSCRIPTIONAL REGULATORY PROTEIN"/>
    <property type="match status" value="1"/>
</dbReference>
<dbReference type="PROSITE" id="PS00041">
    <property type="entry name" value="HTH_ARAC_FAMILY_1"/>
    <property type="match status" value="1"/>
</dbReference>
<evidence type="ECO:0000256" key="4">
    <source>
        <dbReference type="SAM" id="MobiDB-lite"/>
    </source>
</evidence>
<sequence>MMERSADVFHAPSFVTVQVHATHALDESMHDSAPALFFDLSTRTIRAYVLDGCGPTHSTGTLHRVRGGLSPAHLQRAKAMLSVRDHDSVTLAALGEACGLSPSHFAREFKQSTGLPPHRWALKNKIALAKDLLLQSGLALPAIALACGFVDQSHLGRWFKRLTGISPRAWQRLHRDRTSMPASGPSRRAAEDSGNAT</sequence>
<dbReference type="InterPro" id="IPR018060">
    <property type="entry name" value="HTH_AraC"/>
</dbReference>
<keyword evidence="7" id="KW-1185">Reference proteome</keyword>
<keyword evidence="2" id="KW-0238">DNA-binding</keyword>
<evidence type="ECO:0000256" key="1">
    <source>
        <dbReference type="ARBA" id="ARBA00023015"/>
    </source>
</evidence>
<dbReference type="RefSeq" id="WP_114814258.1">
    <property type="nucleotide sequence ID" value="NZ_CP139965.1"/>
</dbReference>
<keyword evidence="3" id="KW-0804">Transcription</keyword>
<feature type="region of interest" description="Disordered" evidence="4">
    <location>
        <begin position="175"/>
        <end position="197"/>
    </location>
</feature>
<evidence type="ECO:0000256" key="2">
    <source>
        <dbReference type="ARBA" id="ARBA00023125"/>
    </source>
</evidence>
<evidence type="ECO:0000259" key="5">
    <source>
        <dbReference type="PROSITE" id="PS01124"/>
    </source>
</evidence>
<dbReference type="SMART" id="SM00342">
    <property type="entry name" value="HTH_ARAC"/>
    <property type="match status" value="1"/>
</dbReference>
<evidence type="ECO:0000313" key="7">
    <source>
        <dbReference type="Proteomes" id="UP001325479"/>
    </source>
</evidence>